<evidence type="ECO:0000256" key="3">
    <source>
        <dbReference type="ARBA" id="ARBA00022630"/>
    </source>
</evidence>
<sequence>MPPQIVVLGAGYAGTAAIRSLENELEHPDLVWVSKEPHHFVLHEAHRCIRDPSICDKLTIPIEDIKSDHTRFVRGTVTGIETEARDVIIDGDHTIGYDYLIIAIGSQTAFFGIEGLEAHALTLKSPDDARSIHDQITNAAKDATRDEPAQIVIGGLVSRAFKPRVRSLRGATK</sequence>
<keyword evidence="10" id="KW-1185">Reference proteome</keyword>
<dbReference type="Proteomes" id="UP001596417">
    <property type="component" value="Unassembled WGS sequence"/>
</dbReference>
<keyword evidence="6" id="KW-0520">NAD</keyword>
<gene>
    <name evidence="9" type="ORF">ACFQL7_05085</name>
</gene>
<dbReference type="RefSeq" id="WP_390204805.1">
    <property type="nucleotide sequence ID" value="NZ_JBHSZC010000001.1"/>
</dbReference>
<dbReference type="GO" id="GO:0050136">
    <property type="term" value="F:NADH dehydrogenase (quinone) (non-electrogenic) activity"/>
    <property type="evidence" value="ECO:0007669"/>
    <property type="project" value="UniProtKB-EC"/>
</dbReference>
<keyword evidence="5 9" id="KW-0560">Oxidoreductase</keyword>
<reference evidence="9 10" key="1">
    <citation type="journal article" date="2019" name="Int. J. Syst. Evol. Microbiol.">
        <title>The Global Catalogue of Microorganisms (GCM) 10K type strain sequencing project: providing services to taxonomists for standard genome sequencing and annotation.</title>
        <authorList>
            <consortium name="The Broad Institute Genomics Platform"/>
            <consortium name="The Broad Institute Genome Sequencing Center for Infectious Disease"/>
            <person name="Wu L."/>
            <person name="Ma J."/>
        </authorList>
    </citation>
    <scope>NUCLEOTIDE SEQUENCE [LARGE SCALE GENOMIC DNA]</scope>
    <source>
        <strain evidence="9 10">RDMS1</strain>
    </source>
</reference>
<proteinExistence type="inferred from homology"/>
<keyword evidence="4" id="KW-0274">FAD</keyword>
<comment type="similarity">
    <text evidence="1">Belongs to the NADH dehydrogenase family.</text>
</comment>
<dbReference type="PANTHER" id="PTHR43706">
    <property type="entry name" value="NADH DEHYDROGENASE"/>
    <property type="match status" value="1"/>
</dbReference>
<name>A0ABD5YMF4_9EURY</name>
<organism evidence="9 10">
    <name type="scientific">Halocatena marina</name>
    <dbReference type="NCBI Taxonomy" id="2934937"/>
    <lineage>
        <taxon>Archaea</taxon>
        <taxon>Methanobacteriati</taxon>
        <taxon>Methanobacteriota</taxon>
        <taxon>Stenosarchaea group</taxon>
        <taxon>Halobacteria</taxon>
        <taxon>Halobacteriales</taxon>
        <taxon>Natronomonadaceae</taxon>
        <taxon>Halocatena</taxon>
    </lineage>
</organism>
<dbReference type="SUPFAM" id="SSF51905">
    <property type="entry name" value="FAD/NAD(P)-binding domain"/>
    <property type="match status" value="1"/>
</dbReference>
<evidence type="ECO:0000313" key="10">
    <source>
        <dbReference type="Proteomes" id="UP001596417"/>
    </source>
</evidence>
<comment type="caution">
    <text evidence="9">The sequence shown here is derived from an EMBL/GenBank/DDBJ whole genome shotgun (WGS) entry which is preliminary data.</text>
</comment>
<dbReference type="EC" id="1.6.5.9" evidence="2"/>
<evidence type="ECO:0000256" key="4">
    <source>
        <dbReference type="ARBA" id="ARBA00022827"/>
    </source>
</evidence>
<evidence type="ECO:0000256" key="6">
    <source>
        <dbReference type="ARBA" id="ARBA00023027"/>
    </source>
</evidence>
<evidence type="ECO:0000256" key="2">
    <source>
        <dbReference type="ARBA" id="ARBA00012637"/>
    </source>
</evidence>
<evidence type="ECO:0000256" key="7">
    <source>
        <dbReference type="ARBA" id="ARBA00047599"/>
    </source>
</evidence>
<dbReference type="AlphaFoldDB" id="A0ABD5YMF4"/>
<evidence type="ECO:0000313" key="9">
    <source>
        <dbReference type="EMBL" id="MFC7189281.1"/>
    </source>
</evidence>
<feature type="domain" description="FAD/NAD(P)-binding" evidence="8">
    <location>
        <begin position="4"/>
        <end position="155"/>
    </location>
</feature>
<evidence type="ECO:0000256" key="5">
    <source>
        <dbReference type="ARBA" id="ARBA00023002"/>
    </source>
</evidence>
<dbReference type="Pfam" id="PF07992">
    <property type="entry name" value="Pyr_redox_2"/>
    <property type="match status" value="1"/>
</dbReference>
<comment type="catalytic activity">
    <reaction evidence="7">
        <text>a quinone + NADH + H(+) = a quinol + NAD(+)</text>
        <dbReference type="Rhea" id="RHEA:46160"/>
        <dbReference type="ChEBI" id="CHEBI:15378"/>
        <dbReference type="ChEBI" id="CHEBI:24646"/>
        <dbReference type="ChEBI" id="CHEBI:57540"/>
        <dbReference type="ChEBI" id="CHEBI:57945"/>
        <dbReference type="ChEBI" id="CHEBI:132124"/>
        <dbReference type="EC" id="1.6.5.9"/>
    </reaction>
</comment>
<dbReference type="PANTHER" id="PTHR43706:SF47">
    <property type="entry name" value="EXTERNAL NADH-UBIQUINONE OXIDOREDUCTASE 1, MITOCHONDRIAL-RELATED"/>
    <property type="match status" value="1"/>
</dbReference>
<accession>A0ABD5YMF4</accession>
<dbReference type="InterPro" id="IPR045024">
    <property type="entry name" value="NDH-2"/>
</dbReference>
<keyword evidence="3" id="KW-0285">Flavoprotein</keyword>
<dbReference type="InterPro" id="IPR023753">
    <property type="entry name" value="FAD/NAD-binding_dom"/>
</dbReference>
<protein>
    <recommendedName>
        <fullName evidence="2">NADH:ubiquinone reductase (non-electrogenic)</fullName>
        <ecNumber evidence="2">1.6.5.9</ecNumber>
    </recommendedName>
</protein>
<dbReference type="Gene3D" id="3.50.50.100">
    <property type="match status" value="1"/>
</dbReference>
<evidence type="ECO:0000259" key="8">
    <source>
        <dbReference type="Pfam" id="PF07992"/>
    </source>
</evidence>
<dbReference type="EMBL" id="JBHTAX010000001">
    <property type="protein sequence ID" value="MFC7189281.1"/>
    <property type="molecule type" value="Genomic_DNA"/>
</dbReference>
<dbReference type="InterPro" id="IPR036188">
    <property type="entry name" value="FAD/NAD-bd_sf"/>
</dbReference>
<evidence type="ECO:0000256" key="1">
    <source>
        <dbReference type="ARBA" id="ARBA00005272"/>
    </source>
</evidence>